<dbReference type="CDD" id="cd01890">
    <property type="entry name" value="LepA"/>
    <property type="match status" value="1"/>
</dbReference>
<dbReference type="FunFam" id="2.40.30.10:FF:000015">
    <property type="entry name" value="Translation factor GUF1, mitochondrial"/>
    <property type="match status" value="1"/>
</dbReference>
<dbReference type="InterPro" id="IPR031157">
    <property type="entry name" value="G_TR_CS"/>
</dbReference>
<dbReference type="GO" id="GO:0043022">
    <property type="term" value="F:ribosome binding"/>
    <property type="evidence" value="ECO:0007669"/>
    <property type="project" value="UniProtKB-UniRule"/>
</dbReference>
<dbReference type="NCBIfam" id="TIGR00231">
    <property type="entry name" value="small_GTP"/>
    <property type="match status" value="1"/>
</dbReference>
<dbReference type="PROSITE" id="PS51722">
    <property type="entry name" value="G_TR_2"/>
    <property type="match status" value="1"/>
</dbReference>
<keyword evidence="15" id="KW-0251">Elongation factor</keyword>
<dbReference type="FunFam" id="3.40.50.300:FF:000078">
    <property type="entry name" value="Elongation factor 4"/>
    <property type="match status" value="1"/>
</dbReference>
<dbReference type="SUPFAM" id="SSF54980">
    <property type="entry name" value="EF-G C-terminal domain-like"/>
    <property type="match status" value="2"/>
</dbReference>
<proteinExistence type="inferred from homology"/>
<dbReference type="SUPFAM" id="SSF50447">
    <property type="entry name" value="Translation proteins"/>
    <property type="match status" value="1"/>
</dbReference>
<dbReference type="Proteomes" id="UP000271003">
    <property type="component" value="Chromosome"/>
</dbReference>
<evidence type="ECO:0000256" key="11">
    <source>
        <dbReference type="ARBA" id="ARBA00061052"/>
    </source>
</evidence>
<comment type="subcellular location">
    <subcellularLocation>
        <location evidence="13">Cell membrane</location>
        <topology evidence="13">Peripheral membrane protein</topology>
        <orientation evidence="13">Cytoplasmic side</orientation>
    </subcellularLocation>
</comment>
<dbReference type="RefSeq" id="WP_120177549.1">
    <property type="nucleotide sequence ID" value="NZ_AP018786.1"/>
</dbReference>
<dbReference type="Gene3D" id="3.30.70.870">
    <property type="entry name" value="Elongation Factor G (Translational Gtpase), domain 3"/>
    <property type="match status" value="1"/>
</dbReference>
<dbReference type="NCBIfam" id="TIGR01393">
    <property type="entry name" value="lepA"/>
    <property type="match status" value="1"/>
</dbReference>
<dbReference type="CDD" id="cd03709">
    <property type="entry name" value="lepA_C"/>
    <property type="match status" value="1"/>
</dbReference>
<dbReference type="PANTHER" id="PTHR43512:SF4">
    <property type="entry name" value="TRANSLATION FACTOR GUF1 HOMOLOG, CHLOROPLASTIC"/>
    <property type="match status" value="1"/>
</dbReference>
<accession>A0A2Z6IEB2</accession>
<dbReference type="Pfam" id="PF00679">
    <property type="entry name" value="EFG_C"/>
    <property type="match status" value="1"/>
</dbReference>
<keyword evidence="6 13" id="KW-0648">Protein biosynthesis</keyword>
<dbReference type="InterPro" id="IPR035654">
    <property type="entry name" value="LepA_IV"/>
</dbReference>
<keyword evidence="4 13" id="KW-0547">Nucleotide-binding</keyword>
<dbReference type="InterPro" id="IPR000795">
    <property type="entry name" value="T_Tr_GTP-bd_dom"/>
</dbReference>
<evidence type="ECO:0000256" key="2">
    <source>
        <dbReference type="ARBA" id="ARBA00022475"/>
    </source>
</evidence>
<keyword evidence="3" id="KW-0997">Cell inner membrane</keyword>
<dbReference type="Pfam" id="PF00009">
    <property type="entry name" value="GTP_EFTU"/>
    <property type="match status" value="1"/>
</dbReference>
<feature type="binding site" evidence="13">
    <location>
        <begin position="131"/>
        <end position="134"/>
    </location>
    <ligand>
        <name>GTP</name>
        <dbReference type="ChEBI" id="CHEBI:37565"/>
    </ligand>
</feature>
<dbReference type="InterPro" id="IPR004161">
    <property type="entry name" value="EFTu-like_2"/>
</dbReference>
<gene>
    <name evidence="13 15" type="primary">lepA</name>
    <name evidence="15" type="ORF">SUTMEG_18880</name>
</gene>
<dbReference type="GO" id="GO:0005886">
    <property type="term" value="C:plasma membrane"/>
    <property type="evidence" value="ECO:0007669"/>
    <property type="project" value="UniProtKB-SubCell"/>
</dbReference>
<dbReference type="GO" id="GO:0003924">
    <property type="term" value="F:GTPase activity"/>
    <property type="evidence" value="ECO:0007669"/>
    <property type="project" value="UniProtKB-UniRule"/>
</dbReference>
<dbReference type="Gene3D" id="3.30.70.240">
    <property type="match status" value="1"/>
</dbReference>
<dbReference type="FunFam" id="3.30.70.870:FF:000004">
    <property type="entry name" value="Translation factor GUF1, mitochondrial"/>
    <property type="match status" value="1"/>
</dbReference>
<evidence type="ECO:0000259" key="14">
    <source>
        <dbReference type="PROSITE" id="PS51722"/>
    </source>
</evidence>
<organism evidence="15 16">
    <name type="scientific">Sutterella megalosphaeroides</name>
    <dbReference type="NCBI Taxonomy" id="2494234"/>
    <lineage>
        <taxon>Bacteria</taxon>
        <taxon>Pseudomonadati</taxon>
        <taxon>Pseudomonadota</taxon>
        <taxon>Betaproteobacteria</taxon>
        <taxon>Burkholderiales</taxon>
        <taxon>Sutterellaceae</taxon>
        <taxon>Sutterella</taxon>
    </lineage>
</organism>
<evidence type="ECO:0000256" key="1">
    <source>
        <dbReference type="ARBA" id="ARBA00005454"/>
    </source>
</evidence>
<dbReference type="EMBL" id="AP018786">
    <property type="protein sequence ID" value="BBF23997.1"/>
    <property type="molecule type" value="Genomic_DNA"/>
</dbReference>
<dbReference type="Gene3D" id="3.40.50.300">
    <property type="entry name" value="P-loop containing nucleotide triphosphate hydrolases"/>
    <property type="match status" value="1"/>
</dbReference>
<evidence type="ECO:0000313" key="15">
    <source>
        <dbReference type="EMBL" id="BBF23997.1"/>
    </source>
</evidence>
<dbReference type="SUPFAM" id="SSF52540">
    <property type="entry name" value="P-loop containing nucleoside triphosphate hydrolases"/>
    <property type="match status" value="1"/>
</dbReference>
<comment type="catalytic activity">
    <reaction evidence="9 13">
        <text>GTP + H2O = GDP + phosphate + H(+)</text>
        <dbReference type="Rhea" id="RHEA:19669"/>
        <dbReference type="ChEBI" id="CHEBI:15377"/>
        <dbReference type="ChEBI" id="CHEBI:15378"/>
        <dbReference type="ChEBI" id="CHEBI:37565"/>
        <dbReference type="ChEBI" id="CHEBI:43474"/>
        <dbReference type="ChEBI" id="CHEBI:58189"/>
        <dbReference type="EC" id="3.6.5.n1"/>
    </reaction>
</comment>
<evidence type="ECO:0000256" key="4">
    <source>
        <dbReference type="ARBA" id="ARBA00022741"/>
    </source>
</evidence>
<evidence type="ECO:0000256" key="13">
    <source>
        <dbReference type="HAMAP-Rule" id="MF_00071"/>
    </source>
</evidence>
<keyword evidence="7 13" id="KW-0342">GTP-binding</keyword>
<dbReference type="PANTHER" id="PTHR43512">
    <property type="entry name" value="TRANSLATION FACTOR GUF1-RELATED"/>
    <property type="match status" value="1"/>
</dbReference>
<dbReference type="CDD" id="cd03699">
    <property type="entry name" value="EF4_II"/>
    <property type="match status" value="1"/>
</dbReference>
<dbReference type="EC" id="3.6.5.n1" evidence="12 13"/>
<dbReference type="InterPro" id="IPR013842">
    <property type="entry name" value="LepA_CTD"/>
</dbReference>
<dbReference type="Pfam" id="PF03144">
    <property type="entry name" value="GTP_EFTU_D2"/>
    <property type="match status" value="1"/>
</dbReference>
<sequence>MQNIRNFSIIAHIDHGKSTLADRLIQRCGGLSDREMSEQVLDSMDLERERGITIKAQTAALKYKAKDGEIYELNLIDTPGHVDFSYEVSRSLSACEGALLVVDATQGVEAQTVANCYTAIDLGVEVIPVLNKMDLQSANPDGAAEEIEDVIGIDATDAIPCSAKTGMGIDDILERVVRDVPPPEGDPKAPLQALVIDSWFDNYVGVVMLVRVVNGTIRPKDKVSLMATGANHLVEQVGVFTPKSQQRTELTAGEVGFVIAGIKELKDARVGDTITHAAKPAEAPLPGFKEVKPQVFAGLYPVESNQYEALRDALTKLQLNDAALKFEPEVSQALGFGFRAGFLGLLHMDIVQERLEREYNMDLITTAPSVVYEVLMTNGELLQVENPSKLPPVDKIEEIREPIEKVTIFVPNEYVGAVMKLCQEKRGVQTNLAYHGRQVHLTYDLPLAEIVLDFFDRMKSLTRGYASMDYEFKEYRASDVVRVDMLINGEKVDALSTILHRSNAVARGREIVTRLRGLIPRQMYEVSIQAAIGANIIARENVKALRKNVLAKCYGGDITRKRKLLEKQKAGKKRMKQVGSVEIPQEAFLAILQVDEK</sequence>
<dbReference type="InterPro" id="IPR009000">
    <property type="entry name" value="Transl_B-barrel_sf"/>
</dbReference>
<keyword evidence="5 13" id="KW-0378">Hydrolase</keyword>
<feature type="domain" description="Tr-type G" evidence="14">
    <location>
        <begin position="2"/>
        <end position="184"/>
    </location>
</feature>
<dbReference type="Gene3D" id="2.40.30.10">
    <property type="entry name" value="Translation factors"/>
    <property type="match status" value="1"/>
</dbReference>
<evidence type="ECO:0000256" key="5">
    <source>
        <dbReference type="ARBA" id="ARBA00022801"/>
    </source>
</evidence>
<dbReference type="HAMAP" id="MF_00071">
    <property type="entry name" value="LepA"/>
    <property type="match status" value="1"/>
</dbReference>
<dbReference type="FunFam" id="3.30.70.2570:FF:000001">
    <property type="entry name" value="Translation factor GUF1, mitochondrial"/>
    <property type="match status" value="1"/>
</dbReference>
<dbReference type="OrthoDB" id="9801472at2"/>
<dbReference type="Pfam" id="PF06421">
    <property type="entry name" value="LepA_C"/>
    <property type="match status" value="1"/>
</dbReference>
<feature type="binding site" evidence="13">
    <location>
        <begin position="14"/>
        <end position="19"/>
    </location>
    <ligand>
        <name>GTP</name>
        <dbReference type="ChEBI" id="CHEBI:37565"/>
    </ligand>
</feature>
<keyword evidence="8 13" id="KW-0472">Membrane</keyword>
<dbReference type="InterPro" id="IPR005225">
    <property type="entry name" value="Small_GTP-bd"/>
</dbReference>
<evidence type="ECO:0000313" key="16">
    <source>
        <dbReference type="Proteomes" id="UP000271003"/>
    </source>
</evidence>
<reference evidence="15 16" key="1">
    <citation type="journal article" date="2018" name="Int. J. Syst. Evol. Microbiol.">
        <title>Mesosutterella multiformis gen. nov., sp. nov., a member of the family Sutterellaceae and Sutterella megalosphaeroides sp. nov., isolated from human faeces.</title>
        <authorList>
            <person name="Sakamoto M."/>
            <person name="Ikeyama N."/>
            <person name="Kunihiro T."/>
            <person name="Iino T."/>
            <person name="Yuki M."/>
            <person name="Ohkuma M."/>
        </authorList>
    </citation>
    <scope>NUCLEOTIDE SEQUENCE [LARGE SCALE GENOMIC DNA]</scope>
    <source>
        <strain evidence="15 16">6FBBBH3</strain>
    </source>
</reference>
<dbReference type="GO" id="GO:0045727">
    <property type="term" value="P:positive regulation of translation"/>
    <property type="evidence" value="ECO:0007669"/>
    <property type="project" value="UniProtKB-UniRule"/>
</dbReference>
<evidence type="ECO:0000256" key="6">
    <source>
        <dbReference type="ARBA" id="ARBA00022917"/>
    </source>
</evidence>
<dbReference type="InterPro" id="IPR006297">
    <property type="entry name" value="EF-4"/>
</dbReference>
<dbReference type="InterPro" id="IPR000640">
    <property type="entry name" value="EFG_V-like"/>
</dbReference>
<dbReference type="CDD" id="cd16260">
    <property type="entry name" value="EF4_III"/>
    <property type="match status" value="1"/>
</dbReference>
<evidence type="ECO:0000256" key="3">
    <source>
        <dbReference type="ARBA" id="ARBA00022519"/>
    </source>
</evidence>
<dbReference type="AlphaFoldDB" id="A0A2Z6IEB2"/>
<dbReference type="KEGG" id="sutt:SUTMEG_18880"/>
<dbReference type="InterPro" id="IPR027417">
    <property type="entry name" value="P-loop_NTPase"/>
</dbReference>
<keyword evidence="2 13" id="KW-1003">Cell membrane</keyword>
<evidence type="ECO:0000256" key="9">
    <source>
        <dbReference type="ARBA" id="ARBA00050293"/>
    </source>
</evidence>
<dbReference type="GO" id="GO:0005525">
    <property type="term" value="F:GTP binding"/>
    <property type="evidence" value="ECO:0007669"/>
    <property type="project" value="UniProtKB-UniRule"/>
</dbReference>
<dbReference type="Gene3D" id="3.30.70.2570">
    <property type="entry name" value="Elongation factor 4, C-terminal domain"/>
    <property type="match status" value="1"/>
</dbReference>
<evidence type="ECO:0000256" key="8">
    <source>
        <dbReference type="ARBA" id="ARBA00023136"/>
    </source>
</evidence>
<keyword evidence="16" id="KW-1185">Reference proteome</keyword>
<dbReference type="InterPro" id="IPR038363">
    <property type="entry name" value="LepA_C_sf"/>
</dbReference>
<comment type="similarity">
    <text evidence="1 13">Belongs to the TRAFAC class translation factor GTPase superfamily. Classic translation factor GTPase family. LepA subfamily.</text>
</comment>
<evidence type="ECO:0000256" key="7">
    <source>
        <dbReference type="ARBA" id="ARBA00023134"/>
    </source>
</evidence>
<dbReference type="FunFam" id="3.30.70.240:FF:000007">
    <property type="entry name" value="Translation factor GUF1, mitochondrial"/>
    <property type="match status" value="1"/>
</dbReference>
<evidence type="ECO:0000256" key="10">
    <source>
        <dbReference type="ARBA" id="ARBA00057626"/>
    </source>
</evidence>
<dbReference type="PRINTS" id="PR00315">
    <property type="entry name" value="ELONGATNFCT"/>
</dbReference>
<dbReference type="InterPro" id="IPR035647">
    <property type="entry name" value="EFG_III/V"/>
</dbReference>
<dbReference type="SMART" id="SM00838">
    <property type="entry name" value="EFG_C"/>
    <property type="match status" value="1"/>
</dbReference>
<comment type="function">
    <text evidence="10 13">Required for accurate and efficient protein synthesis under certain stress conditions. May act as a fidelity factor of the translation reaction, by catalyzing a one-codon backward translocation of tRNAs on improperly translocated ribosomes. Back-translocation proceeds from a post-translocation (POST) complex to a pre-translocation (PRE) complex, thus giving elongation factor G a second chance to translocate the tRNAs correctly. Binds to ribosomes in a GTP-dependent manner.</text>
</comment>
<protein>
    <recommendedName>
        <fullName evidence="12 13">Elongation factor 4</fullName>
        <shortName evidence="13">EF-4</shortName>
        <ecNumber evidence="12 13">3.6.5.n1</ecNumber>
    </recommendedName>
    <alternativeName>
        <fullName evidence="13">Ribosomal back-translocase LepA</fullName>
    </alternativeName>
</protein>
<evidence type="ECO:0000256" key="12">
    <source>
        <dbReference type="ARBA" id="ARBA00066744"/>
    </source>
</evidence>
<dbReference type="GO" id="GO:0097216">
    <property type="term" value="F:guanosine tetraphosphate binding"/>
    <property type="evidence" value="ECO:0007669"/>
    <property type="project" value="UniProtKB-ARBA"/>
</dbReference>
<name>A0A2Z6IEB2_9BURK</name>
<comment type="similarity">
    <text evidence="11">Belongs to the GTP-binding elongation factor family. LepA subfamily.</text>
</comment>
<dbReference type="GO" id="GO:0003746">
    <property type="term" value="F:translation elongation factor activity"/>
    <property type="evidence" value="ECO:0007669"/>
    <property type="project" value="UniProtKB-UniRule"/>
</dbReference>
<dbReference type="PROSITE" id="PS00301">
    <property type="entry name" value="G_TR_1"/>
    <property type="match status" value="1"/>
</dbReference>